<gene>
    <name evidence="1" type="ORF">BDW47DRAFT_105616</name>
</gene>
<protein>
    <submittedName>
        <fullName evidence="1">Uncharacterized protein</fullName>
    </submittedName>
</protein>
<reference evidence="1 2" key="1">
    <citation type="submission" date="2017-12" db="EMBL/GenBank/DDBJ databases">
        <authorList>
            <consortium name="DOE Joint Genome Institute"/>
            <person name="Haridas S."/>
            <person name="Kjaerbolling I."/>
            <person name="Vesth T.C."/>
            <person name="Frisvad J.C."/>
            <person name="Nybo J.L."/>
            <person name="Theobald S."/>
            <person name="Kuo A."/>
            <person name="Bowyer P."/>
            <person name="Matsuda Y."/>
            <person name="Mondo S."/>
            <person name="Lyhne E.K."/>
            <person name="Kogle M.E."/>
            <person name="Clum A."/>
            <person name="Lipzen A."/>
            <person name="Salamov A."/>
            <person name="Ngan C.Y."/>
            <person name="Daum C."/>
            <person name="Chiniquy J."/>
            <person name="Barry K."/>
            <person name="LaButti K."/>
            <person name="Simmons B.A."/>
            <person name="Magnuson J.K."/>
            <person name="Mortensen U.H."/>
            <person name="Larsen T.O."/>
            <person name="Grigoriev I.V."/>
            <person name="Baker S.E."/>
            <person name="Andersen M.R."/>
            <person name="Nordberg H.P."/>
            <person name="Cantor M.N."/>
            <person name="Hua S.X."/>
        </authorList>
    </citation>
    <scope>NUCLEOTIDE SEQUENCE [LARGE SCALE GENOMIC DNA]</scope>
    <source>
        <strain evidence="1 2">CBS 102.13</strain>
    </source>
</reference>
<dbReference type="EMBL" id="KZ559138">
    <property type="protein sequence ID" value="PLB37990.1"/>
    <property type="molecule type" value="Genomic_DNA"/>
</dbReference>
<name>A0A2I2FBH4_ASPCN</name>
<dbReference type="RefSeq" id="XP_024672002.1">
    <property type="nucleotide sequence ID" value="XM_024812608.1"/>
</dbReference>
<accession>A0A2I2FBH4</accession>
<organism evidence="1 2">
    <name type="scientific">Aspergillus candidus</name>
    <dbReference type="NCBI Taxonomy" id="41067"/>
    <lineage>
        <taxon>Eukaryota</taxon>
        <taxon>Fungi</taxon>
        <taxon>Dikarya</taxon>
        <taxon>Ascomycota</taxon>
        <taxon>Pezizomycotina</taxon>
        <taxon>Eurotiomycetes</taxon>
        <taxon>Eurotiomycetidae</taxon>
        <taxon>Eurotiales</taxon>
        <taxon>Aspergillaceae</taxon>
        <taxon>Aspergillus</taxon>
        <taxon>Aspergillus subgen. Circumdati</taxon>
    </lineage>
</organism>
<dbReference type="AlphaFoldDB" id="A0A2I2FBH4"/>
<dbReference type="GeneID" id="36519768"/>
<keyword evidence="2" id="KW-1185">Reference proteome</keyword>
<dbReference type="Proteomes" id="UP000234585">
    <property type="component" value="Unassembled WGS sequence"/>
</dbReference>
<sequence length="88" mass="9412">MLSGRTLIHVCLIPVSVTGRLPWRREHNSAPPEADTDSNLRKGVVASGAGWIITDSDHLQTSASLRRTAVDTSSTCSDHDVALHAPTP</sequence>
<evidence type="ECO:0000313" key="2">
    <source>
        <dbReference type="Proteomes" id="UP000234585"/>
    </source>
</evidence>
<proteinExistence type="predicted"/>
<evidence type="ECO:0000313" key="1">
    <source>
        <dbReference type="EMBL" id="PLB37990.1"/>
    </source>
</evidence>